<organism evidence="1">
    <name type="scientific">Picea sitchensis</name>
    <name type="common">Sitka spruce</name>
    <name type="synonym">Pinus sitchensis</name>
    <dbReference type="NCBI Taxonomy" id="3332"/>
    <lineage>
        <taxon>Eukaryota</taxon>
        <taxon>Viridiplantae</taxon>
        <taxon>Streptophyta</taxon>
        <taxon>Embryophyta</taxon>
        <taxon>Tracheophyta</taxon>
        <taxon>Spermatophyta</taxon>
        <taxon>Pinopsida</taxon>
        <taxon>Pinidae</taxon>
        <taxon>Conifers I</taxon>
        <taxon>Pinales</taxon>
        <taxon>Pinaceae</taxon>
        <taxon>Picea</taxon>
    </lineage>
</organism>
<sequence length="91" mass="10380">MILIYLGYMMIVSDPWSESYGLCIKLEIKKLNSPTGAFLYCPFPLFHIFVYLSMASSHFDLTSKPKLQIPISLPCKFIISTSPCSRRYSSC</sequence>
<dbReference type="EMBL" id="BT122696">
    <property type="protein sequence ID" value="ADE76061.1"/>
    <property type="molecule type" value="mRNA"/>
</dbReference>
<accession>D5A942</accession>
<proteinExistence type="evidence at transcript level"/>
<reference evidence="1" key="1">
    <citation type="submission" date="2010-04" db="EMBL/GenBank/DDBJ databases">
        <authorList>
            <person name="Reid K.E."/>
            <person name="Liao N."/>
            <person name="Chan S."/>
            <person name="Docking R."/>
            <person name="Taylor G."/>
            <person name="Moore R."/>
            <person name="Mayo M."/>
            <person name="Munro S."/>
            <person name="King J."/>
            <person name="Yanchuk A."/>
            <person name="Holt R."/>
            <person name="Jones S."/>
            <person name="Marra M."/>
            <person name="Ritland C.E."/>
            <person name="Ritland K."/>
            <person name="Bohlmann J."/>
        </authorList>
    </citation>
    <scope>NUCLEOTIDE SEQUENCE</scope>
    <source>
        <tissue evidence="1">Buds collected with no treatment. Collection October 2007</tissue>
    </source>
</reference>
<name>D5A942_PICSI</name>
<protein>
    <submittedName>
        <fullName evidence="1">Uncharacterized protein</fullName>
    </submittedName>
</protein>
<dbReference type="AlphaFoldDB" id="D5A942"/>
<evidence type="ECO:0000313" key="1">
    <source>
        <dbReference type="EMBL" id="ADE76061.1"/>
    </source>
</evidence>